<keyword evidence="3" id="KW-0804">Transcription</keyword>
<dbReference type="eggNOG" id="COG1609">
    <property type="taxonomic scope" value="Bacteria"/>
</dbReference>
<keyword evidence="2" id="KW-0238">DNA-binding</keyword>
<dbReference type="InterPro" id="IPR046335">
    <property type="entry name" value="LacI/GalR-like_sensor"/>
</dbReference>
<dbReference type="Proteomes" id="UP000027345">
    <property type="component" value="Unassembled WGS sequence"/>
</dbReference>
<dbReference type="GO" id="GO:0003700">
    <property type="term" value="F:DNA-binding transcription factor activity"/>
    <property type="evidence" value="ECO:0007669"/>
    <property type="project" value="TreeGrafter"/>
</dbReference>
<evidence type="ECO:0000313" key="6">
    <source>
        <dbReference type="Proteomes" id="UP000027345"/>
    </source>
</evidence>
<comment type="caution">
    <text evidence="5">The sequence shown here is derived from an EMBL/GenBank/DDBJ whole genome shotgun (WGS) entry which is preliminary data.</text>
</comment>
<accession>A0A066TZH9</accession>
<dbReference type="GO" id="GO:0000976">
    <property type="term" value="F:transcription cis-regulatory region binding"/>
    <property type="evidence" value="ECO:0007669"/>
    <property type="project" value="TreeGrafter"/>
</dbReference>
<dbReference type="Gene3D" id="1.10.260.40">
    <property type="entry name" value="lambda repressor-like DNA-binding domains"/>
    <property type="match status" value="1"/>
</dbReference>
<dbReference type="InterPro" id="IPR000843">
    <property type="entry name" value="HTH_LacI"/>
</dbReference>
<dbReference type="PROSITE" id="PS50932">
    <property type="entry name" value="HTH_LACI_2"/>
    <property type="match status" value="1"/>
</dbReference>
<dbReference type="OrthoDB" id="3657250at2"/>
<dbReference type="STRING" id="287986.DV20_36060"/>
<dbReference type="RefSeq" id="WP_043787659.1">
    <property type="nucleotide sequence ID" value="NZ_JMQI01000073.1"/>
</dbReference>
<keyword evidence="6" id="KW-1185">Reference proteome</keyword>
<dbReference type="CDD" id="cd01392">
    <property type="entry name" value="HTH_LacI"/>
    <property type="match status" value="1"/>
</dbReference>
<name>A0A066TZH9_9PSEU</name>
<reference evidence="5 6" key="1">
    <citation type="submission" date="2014-05" db="EMBL/GenBank/DDBJ databases">
        <title>Draft genome sequence of Amycolatopsis rifamycinica DSM 46095.</title>
        <authorList>
            <person name="Lal R."/>
            <person name="Saxena A."/>
            <person name="Kumari R."/>
            <person name="Mukherjee U."/>
            <person name="Singh P."/>
            <person name="Sangwan N."/>
            <person name="Mahato N.K."/>
        </authorList>
    </citation>
    <scope>NUCLEOTIDE SEQUENCE [LARGE SCALE GENOMIC DNA]</scope>
    <source>
        <strain evidence="5 6">DSM 46095</strain>
    </source>
</reference>
<dbReference type="InterPro" id="IPR010982">
    <property type="entry name" value="Lambda_DNA-bd_dom_sf"/>
</dbReference>
<dbReference type="SMART" id="SM00354">
    <property type="entry name" value="HTH_LACI"/>
    <property type="match status" value="1"/>
</dbReference>
<proteinExistence type="predicted"/>
<dbReference type="Pfam" id="PF00356">
    <property type="entry name" value="LacI"/>
    <property type="match status" value="1"/>
</dbReference>
<evidence type="ECO:0000313" key="5">
    <source>
        <dbReference type="EMBL" id="KDN17398.1"/>
    </source>
</evidence>
<evidence type="ECO:0000256" key="3">
    <source>
        <dbReference type="ARBA" id="ARBA00023163"/>
    </source>
</evidence>
<dbReference type="InterPro" id="IPR028082">
    <property type="entry name" value="Peripla_BP_I"/>
</dbReference>
<organism evidence="5 6">
    <name type="scientific">Amycolatopsis rifamycinica</name>
    <dbReference type="NCBI Taxonomy" id="287986"/>
    <lineage>
        <taxon>Bacteria</taxon>
        <taxon>Bacillati</taxon>
        <taxon>Actinomycetota</taxon>
        <taxon>Actinomycetes</taxon>
        <taxon>Pseudonocardiales</taxon>
        <taxon>Pseudonocardiaceae</taxon>
        <taxon>Amycolatopsis</taxon>
    </lineage>
</organism>
<evidence type="ECO:0000256" key="2">
    <source>
        <dbReference type="ARBA" id="ARBA00023125"/>
    </source>
</evidence>
<evidence type="ECO:0000256" key="1">
    <source>
        <dbReference type="ARBA" id="ARBA00023015"/>
    </source>
</evidence>
<evidence type="ECO:0000259" key="4">
    <source>
        <dbReference type="PROSITE" id="PS50932"/>
    </source>
</evidence>
<dbReference type="AlphaFoldDB" id="A0A066TZH9"/>
<dbReference type="SUPFAM" id="SSF47413">
    <property type="entry name" value="lambda repressor-like DNA-binding domains"/>
    <property type="match status" value="1"/>
</dbReference>
<feature type="domain" description="HTH lacI-type" evidence="4">
    <location>
        <begin position="15"/>
        <end position="69"/>
    </location>
</feature>
<dbReference type="PANTHER" id="PTHR30146">
    <property type="entry name" value="LACI-RELATED TRANSCRIPTIONAL REPRESSOR"/>
    <property type="match status" value="1"/>
</dbReference>
<dbReference type="CDD" id="cd06296">
    <property type="entry name" value="PBP1_CatR-like"/>
    <property type="match status" value="1"/>
</dbReference>
<protein>
    <submittedName>
        <fullName evidence="5">LacI family transcriptional regulator</fullName>
    </submittedName>
</protein>
<dbReference type="SUPFAM" id="SSF53822">
    <property type="entry name" value="Periplasmic binding protein-like I"/>
    <property type="match status" value="1"/>
</dbReference>
<gene>
    <name evidence="5" type="ORF">DV20_36060</name>
</gene>
<sequence>MTTKSDELEPSGSRVTIARIAAETGVSVPTVSKVLNGRPDVAESTRARVEAVIGKYGYRRRADERSRRSRLLELMFHELESTWALEIIRGVECVARENGMAVVLAESSGRHTPGQSWLESVLARRPVGIVSVCSDFTGGQLAKLRARDIPLVVVDPAGAPGPETPSIGATNWQGGLTATRHLVELGHRRIAMIGGPEGVLCSRARIDGYRTALETAGLAFDPALVRRGDFHVRAGYRELASLLTLPDRPTAVFAGSDLQALGVYEAARDAGLRIPDDLSVVGFDDLPIARWLTPELTTVRQPLQEMAAAGARLAISLARGVDTESHRLELATSLVVRHSTAAPAHRGYRVLTGGAG</sequence>
<dbReference type="Pfam" id="PF13377">
    <property type="entry name" value="Peripla_BP_3"/>
    <property type="match status" value="1"/>
</dbReference>
<dbReference type="PANTHER" id="PTHR30146:SF153">
    <property type="entry name" value="LACTOSE OPERON REPRESSOR"/>
    <property type="match status" value="1"/>
</dbReference>
<dbReference type="Gene3D" id="3.40.50.2300">
    <property type="match status" value="2"/>
</dbReference>
<dbReference type="EMBL" id="JMQI01000073">
    <property type="protein sequence ID" value="KDN17398.1"/>
    <property type="molecule type" value="Genomic_DNA"/>
</dbReference>
<keyword evidence="1" id="KW-0805">Transcription regulation</keyword>